<evidence type="ECO:0000313" key="3">
    <source>
        <dbReference type="EMBL" id="KAE9139279.1"/>
    </source>
</evidence>
<dbReference type="EMBL" id="QXFX01000013">
    <property type="protein sequence ID" value="KAE9139279.1"/>
    <property type="molecule type" value="Genomic_DNA"/>
</dbReference>
<dbReference type="Proteomes" id="UP000476176">
    <property type="component" value="Unassembled WGS sequence"/>
</dbReference>
<gene>
    <name evidence="4" type="ORF">PF004_g725</name>
    <name evidence="5" type="ORF">PF008_g740</name>
    <name evidence="3" type="ORF">PF010_g643</name>
    <name evidence="2" type="ORF">PF011_g3811</name>
</gene>
<evidence type="ECO:0000313" key="8">
    <source>
        <dbReference type="Proteomes" id="UP000486351"/>
    </source>
</evidence>
<sequence>MPRPILKTLSSYASPVRGSSSASKRDRRRATIRRHTGVNRHVTFSPFTKLRGDTSTRSQVPLLTDGEETKGSLTSGFTFSSATEAEKKKQSRRKQELQTMQTLYIAARRRPHSVKSLLLAHVPGLKQFNTWAKDWIDYAKAVRDAVPWPQRTRQKRRPRRLLRGPWTELDDADHKYVQKLALSSTSTHPTLLVPASTPCKGDAYNPLAIVSSSPKPDLTPASRGSFTNLLRKEGIPVDEDVHQVNRAIDEDLRGVRHLAKRQRVQR</sequence>
<dbReference type="EMBL" id="QXFY01000016">
    <property type="protein sequence ID" value="KAE9361748.1"/>
    <property type="molecule type" value="Genomic_DNA"/>
</dbReference>
<evidence type="ECO:0000313" key="4">
    <source>
        <dbReference type="EMBL" id="KAE9255164.1"/>
    </source>
</evidence>
<feature type="region of interest" description="Disordered" evidence="1">
    <location>
        <begin position="1"/>
        <end position="29"/>
    </location>
</feature>
<reference evidence="6 7" key="1">
    <citation type="submission" date="2018-09" db="EMBL/GenBank/DDBJ databases">
        <title>Genomic investigation of the strawberry pathogen Phytophthora fragariae indicates pathogenicity is determined by transcriptional variation in three key races.</title>
        <authorList>
            <person name="Adams T.M."/>
            <person name="Armitage A.D."/>
            <person name="Sobczyk M.K."/>
            <person name="Bates H.J."/>
            <person name="Dunwell J.M."/>
            <person name="Nellist C.F."/>
            <person name="Harrison R.J."/>
        </authorList>
    </citation>
    <scope>NUCLEOTIDE SEQUENCE [LARGE SCALE GENOMIC DNA]</scope>
    <source>
        <strain evidence="4 7">BC-23</strain>
        <strain evidence="5 8">NOV-77</strain>
        <strain evidence="3 9">ONT-3</strain>
        <strain evidence="2 6">SCRP245</strain>
    </source>
</reference>
<organism evidence="2 6">
    <name type="scientific">Phytophthora fragariae</name>
    <dbReference type="NCBI Taxonomy" id="53985"/>
    <lineage>
        <taxon>Eukaryota</taxon>
        <taxon>Sar</taxon>
        <taxon>Stramenopiles</taxon>
        <taxon>Oomycota</taxon>
        <taxon>Peronosporomycetes</taxon>
        <taxon>Peronosporales</taxon>
        <taxon>Peronosporaceae</taxon>
        <taxon>Phytophthora</taxon>
    </lineage>
</organism>
<evidence type="ECO:0000313" key="9">
    <source>
        <dbReference type="Proteomes" id="UP000488956"/>
    </source>
</evidence>
<dbReference type="Proteomes" id="UP000488956">
    <property type="component" value="Unassembled WGS sequence"/>
</dbReference>
<name>A0A6A3LVS3_9STRA</name>
<evidence type="ECO:0000313" key="7">
    <source>
        <dbReference type="Proteomes" id="UP000476176"/>
    </source>
</evidence>
<dbReference type="EMBL" id="QXFW01000131">
    <property type="protein sequence ID" value="KAE9023801.1"/>
    <property type="molecule type" value="Genomic_DNA"/>
</dbReference>
<dbReference type="Proteomes" id="UP000460718">
    <property type="component" value="Unassembled WGS sequence"/>
</dbReference>
<dbReference type="EMBL" id="QXGC01000015">
    <property type="protein sequence ID" value="KAE9255164.1"/>
    <property type="molecule type" value="Genomic_DNA"/>
</dbReference>
<evidence type="ECO:0000313" key="2">
    <source>
        <dbReference type="EMBL" id="KAE9023801.1"/>
    </source>
</evidence>
<dbReference type="Proteomes" id="UP000486351">
    <property type="component" value="Unassembled WGS sequence"/>
</dbReference>
<dbReference type="AlphaFoldDB" id="A0A6A3LVS3"/>
<evidence type="ECO:0000256" key="1">
    <source>
        <dbReference type="SAM" id="MobiDB-lite"/>
    </source>
</evidence>
<proteinExistence type="predicted"/>
<evidence type="ECO:0000313" key="6">
    <source>
        <dbReference type="Proteomes" id="UP000460718"/>
    </source>
</evidence>
<accession>A0A6A3LVS3</accession>
<protein>
    <submittedName>
        <fullName evidence="2">Uncharacterized protein</fullName>
    </submittedName>
</protein>
<comment type="caution">
    <text evidence="2">The sequence shown here is derived from an EMBL/GenBank/DDBJ whole genome shotgun (WGS) entry which is preliminary data.</text>
</comment>
<evidence type="ECO:0000313" key="5">
    <source>
        <dbReference type="EMBL" id="KAE9361748.1"/>
    </source>
</evidence>